<accession>A0A290ZEM6</accession>
<dbReference type="AlphaFoldDB" id="A0A290ZEM6"/>
<feature type="compositionally biased region" description="Polar residues" evidence="1">
    <location>
        <begin position="18"/>
        <end position="35"/>
    </location>
</feature>
<feature type="region of interest" description="Disordered" evidence="1">
    <location>
        <begin position="1"/>
        <end position="35"/>
    </location>
</feature>
<dbReference type="RefSeq" id="WP_096497156.1">
    <property type="nucleotide sequence ID" value="NZ_CP023445.1"/>
</dbReference>
<reference evidence="3" key="1">
    <citation type="submission" date="2017-09" db="EMBL/GenBank/DDBJ databases">
        <title>Complete Genome Sequence of ansamitocin-producing Bacterium Actinosynnema pretiosum X47.</title>
        <authorList>
            <person name="Cao G."/>
            <person name="Zong G."/>
            <person name="Zhong C."/>
            <person name="Fu J."/>
        </authorList>
    </citation>
    <scope>NUCLEOTIDE SEQUENCE [LARGE SCALE GENOMIC DNA]</scope>
    <source>
        <strain evidence="3">X47</strain>
    </source>
</reference>
<dbReference type="InterPro" id="IPR051678">
    <property type="entry name" value="AGP_Transferase"/>
</dbReference>
<proteinExistence type="predicted"/>
<dbReference type="PANTHER" id="PTHR21310:SF40">
    <property type="entry name" value="AMINOGLYCOSIDE PHOSPHOTRANSFERASE DOMAIN-CONTAINING PROTEIN-RELATED"/>
    <property type="match status" value="1"/>
</dbReference>
<dbReference type="Pfam" id="PF01636">
    <property type="entry name" value="APH"/>
    <property type="match status" value="1"/>
</dbReference>
<evidence type="ECO:0000259" key="2">
    <source>
        <dbReference type="Pfam" id="PF01636"/>
    </source>
</evidence>
<gene>
    <name evidence="3" type="ORF">CNX65_32665</name>
</gene>
<organism evidence="3 4">
    <name type="scientific">Actinosynnema pretiosum</name>
    <dbReference type="NCBI Taxonomy" id="42197"/>
    <lineage>
        <taxon>Bacteria</taxon>
        <taxon>Bacillati</taxon>
        <taxon>Actinomycetota</taxon>
        <taxon>Actinomycetes</taxon>
        <taxon>Pseudonocardiales</taxon>
        <taxon>Pseudonocardiaceae</taxon>
        <taxon>Actinosynnema</taxon>
    </lineage>
</organism>
<evidence type="ECO:0000313" key="4">
    <source>
        <dbReference type="Proteomes" id="UP000218505"/>
    </source>
</evidence>
<dbReference type="KEGG" id="apre:CNX65_32665"/>
<feature type="domain" description="Aminoglycoside phosphotransferase" evidence="2">
    <location>
        <begin position="66"/>
        <end position="276"/>
    </location>
</feature>
<dbReference type="Proteomes" id="UP000218505">
    <property type="component" value="Chromosome"/>
</dbReference>
<evidence type="ECO:0000313" key="3">
    <source>
        <dbReference type="EMBL" id="ATE57478.1"/>
    </source>
</evidence>
<name>A0A290ZEM6_9PSEU</name>
<dbReference type="EMBL" id="CP023445">
    <property type="protein sequence ID" value="ATE57478.1"/>
    <property type="molecule type" value="Genomic_DNA"/>
</dbReference>
<evidence type="ECO:0000256" key="1">
    <source>
        <dbReference type="SAM" id="MobiDB-lite"/>
    </source>
</evidence>
<protein>
    <submittedName>
        <fullName evidence="3">Aminoglycoside phosphotransferase</fullName>
    </submittedName>
</protein>
<dbReference type="SUPFAM" id="SSF56112">
    <property type="entry name" value="Protein kinase-like (PK-like)"/>
    <property type="match status" value="1"/>
</dbReference>
<dbReference type="InterPro" id="IPR011009">
    <property type="entry name" value="Kinase-like_dom_sf"/>
</dbReference>
<dbReference type="PANTHER" id="PTHR21310">
    <property type="entry name" value="AMINOGLYCOSIDE PHOSPHOTRANSFERASE-RELATED-RELATED"/>
    <property type="match status" value="1"/>
</dbReference>
<sequence>MVSTTTSRALLSDRQKPFRSTSSVQAVTPSRSTSPLTSAEAERVLITACRQVDLDPADAELLRIGSNAVYRLRTPVIVRIAQADADEAGARRQVAVARWLAAVDYPATRALRVKQPVKTDGGLVTFWESASEREDYAPIIQVARLIRELHELPPPRLNLPAFEPFTQTLTDIEQHTGKENLDFLKEPLEKLKAEYALLTFPLPAGVIHGDANVGNVILDRDGNPLLIDLDNFAIGPREWDLVQTAAFYERFGWHTEAEYRTFVNVYGFDIMEWPGYRVLADYREIAMTVWLARKAAGNPEAGAELTKRLAALRTGGSRADWEPL</sequence>
<dbReference type="GO" id="GO:0016740">
    <property type="term" value="F:transferase activity"/>
    <property type="evidence" value="ECO:0007669"/>
    <property type="project" value="UniProtKB-KW"/>
</dbReference>
<dbReference type="Gene3D" id="3.90.1200.10">
    <property type="match status" value="1"/>
</dbReference>
<keyword evidence="4" id="KW-1185">Reference proteome</keyword>
<dbReference type="InterPro" id="IPR002575">
    <property type="entry name" value="Aminoglycoside_PTrfase"/>
</dbReference>